<name>A0A0D0DCJ9_9AGAM</name>
<organism evidence="1 2">
    <name type="scientific">Paxillus rubicundulus Ve08.2h10</name>
    <dbReference type="NCBI Taxonomy" id="930991"/>
    <lineage>
        <taxon>Eukaryota</taxon>
        <taxon>Fungi</taxon>
        <taxon>Dikarya</taxon>
        <taxon>Basidiomycota</taxon>
        <taxon>Agaricomycotina</taxon>
        <taxon>Agaricomycetes</taxon>
        <taxon>Agaricomycetidae</taxon>
        <taxon>Boletales</taxon>
        <taxon>Paxilineae</taxon>
        <taxon>Paxillaceae</taxon>
        <taxon>Paxillus</taxon>
    </lineage>
</organism>
<protein>
    <submittedName>
        <fullName evidence="1">Uncharacterized protein</fullName>
    </submittedName>
</protein>
<sequence>MIVIVSTHFLIDYSQFPPILLICSVLILPYQGIEYLPDESACAPTARKFPLLISSRYLIL</sequence>
<accession>A0A0D0DCJ9</accession>
<reference evidence="1 2" key="1">
    <citation type="submission" date="2014-04" db="EMBL/GenBank/DDBJ databases">
        <authorList>
            <consortium name="DOE Joint Genome Institute"/>
            <person name="Kuo A."/>
            <person name="Kohler A."/>
            <person name="Jargeat P."/>
            <person name="Nagy L.G."/>
            <person name="Floudas D."/>
            <person name="Copeland A."/>
            <person name="Barry K.W."/>
            <person name="Cichocki N."/>
            <person name="Veneault-Fourrey C."/>
            <person name="LaButti K."/>
            <person name="Lindquist E.A."/>
            <person name="Lipzen A."/>
            <person name="Lundell T."/>
            <person name="Morin E."/>
            <person name="Murat C."/>
            <person name="Sun H."/>
            <person name="Tunlid A."/>
            <person name="Henrissat B."/>
            <person name="Grigoriev I.V."/>
            <person name="Hibbett D.S."/>
            <person name="Martin F."/>
            <person name="Nordberg H.P."/>
            <person name="Cantor M.N."/>
            <person name="Hua S.X."/>
        </authorList>
    </citation>
    <scope>NUCLEOTIDE SEQUENCE [LARGE SCALE GENOMIC DNA]</scope>
    <source>
        <strain evidence="1 2">Ve08.2h10</strain>
    </source>
</reference>
<dbReference type="InParanoid" id="A0A0D0DCJ9"/>
<evidence type="ECO:0000313" key="1">
    <source>
        <dbReference type="EMBL" id="KIK78399.1"/>
    </source>
</evidence>
<dbReference type="Proteomes" id="UP000054538">
    <property type="component" value="Unassembled WGS sequence"/>
</dbReference>
<dbReference type="HOGENOM" id="CLU_192405_0_0_1"/>
<keyword evidence="2" id="KW-1185">Reference proteome</keyword>
<dbReference type="EMBL" id="KN826605">
    <property type="protein sequence ID" value="KIK78399.1"/>
    <property type="molecule type" value="Genomic_DNA"/>
</dbReference>
<dbReference type="AlphaFoldDB" id="A0A0D0DCJ9"/>
<gene>
    <name evidence="1" type="ORF">PAXRUDRAFT_327787</name>
</gene>
<proteinExistence type="predicted"/>
<evidence type="ECO:0000313" key="2">
    <source>
        <dbReference type="Proteomes" id="UP000054538"/>
    </source>
</evidence>
<reference evidence="2" key="2">
    <citation type="submission" date="2015-01" db="EMBL/GenBank/DDBJ databases">
        <title>Evolutionary Origins and Diversification of the Mycorrhizal Mutualists.</title>
        <authorList>
            <consortium name="DOE Joint Genome Institute"/>
            <consortium name="Mycorrhizal Genomics Consortium"/>
            <person name="Kohler A."/>
            <person name="Kuo A."/>
            <person name="Nagy L.G."/>
            <person name="Floudas D."/>
            <person name="Copeland A."/>
            <person name="Barry K.W."/>
            <person name="Cichocki N."/>
            <person name="Veneault-Fourrey C."/>
            <person name="LaButti K."/>
            <person name="Lindquist E.A."/>
            <person name="Lipzen A."/>
            <person name="Lundell T."/>
            <person name="Morin E."/>
            <person name="Murat C."/>
            <person name="Riley R."/>
            <person name="Ohm R."/>
            <person name="Sun H."/>
            <person name="Tunlid A."/>
            <person name="Henrissat B."/>
            <person name="Grigoriev I.V."/>
            <person name="Hibbett D.S."/>
            <person name="Martin F."/>
        </authorList>
    </citation>
    <scope>NUCLEOTIDE SEQUENCE [LARGE SCALE GENOMIC DNA]</scope>
    <source>
        <strain evidence="2">Ve08.2h10</strain>
    </source>
</reference>